<evidence type="ECO:0000259" key="1">
    <source>
        <dbReference type="Pfam" id="PF07969"/>
    </source>
</evidence>
<dbReference type="RefSeq" id="WP_191841451.1">
    <property type="nucleotide sequence ID" value="NZ_BAAALB010000019.1"/>
</dbReference>
<organism evidence="2 3">
    <name type="scientific">Catellatospora chokoriensis</name>
    <dbReference type="NCBI Taxonomy" id="310353"/>
    <lineage>
        <taxon>Bacteria</taxon>
        <taxon>Bacillati</taxon>
        <taxon>Actinomycetota</taxon>
        <taxon>Actinomycetes</taxon>
        <taxon>Micromonosporales</taxon>
        <taxon>Micromonosporaceae</taxon>
        <taxon>Catellatospora</taxon>
    </lineage>
</organism>
<dbReference type="AlphaFoldDB" id="A0A8J3NVD8"/>
<comment type="caution">
    <text evidence="2">The sequence shown here is derived from an EMBL/GenBank/DDBJ whole genome shotgun (WGS) entry which is preliminary data.</text>
</comment>
<gene>
    <name evidence="2" type="ORF">Cch02nite_73260</name>
</gene>
<proteinExistence type="predicted"/>
<sequence>MAGAAASTPAGAWIRGRNWSELRLERPPTRHDLDPLTGDRPVILTDFTLHAVTCTSAALRMAGITASVTAPACGVIERDPQCEPACLLREGATALLQAVVPHYTTVQLRHAITAAAAALAADGVTSITEPSITAQLLDLYDELACGGGKGILAPGRAAGLCVLSADLYAVDPARHRTRPGRRHGDGPPGLPAVLRCPGAPAGCRVSRTGDGGSGPRSFVTLVLPATE</sequence>
<dbReference type="Pfam" id="PF07969">
    <property type="entry name" value="Amidohydro_3"/>
    <property type="match status" value="1"/>
</dbReference>
<protein>
    <recommendedName>
        <fullName evidence="1">Amidohydrolase 3 domain-containing protein</fullName>
    </recommendedName>
</protein>
<feature type="domain" description="Amidohydrolase 3" evidence="1">
    <location>
        <begin position="2"/>
        <end position="132"/>
    </location>
</feature>
<keyword evidence="3" id="KW-1185">Reference proteome</keyword>
<evidence type="ECO:0000313" key="3">
    <source>
        <dbReference type="Proteomes" id="UP000619293"/>
    </source>
</evidence>
<evidence type="ECO:0000313" key="2">
    <source>
        <dbReference type="EMBL" id="GIF93882.1"/>
    </source>
</evidence>
<dbReference type="Gene3D" id="3.10.310.70">
    <property type="match status" value="1"/>
</dbReference>
<dbReference type="EMBL" id="BONG01000075">
    <property type="protein sequence ID" value="GIF93882.1"/>
    <property type="molecule type" value="Genomic_DNA"/>
</dbReference>
<dbReference type="Proteomes" id="UP000619293">
    <property type="component" value="Unassembled WGS sequence"/>
</dbReference>
<dbReference type="PANTHER" id="PTHR22642:SF2">
    <property type="entry name" value="PROTEIN LONG AFTER FAR-RED 3"/>
    <property type="match status" value="1"/>
</dbReference>
<accession>A0A8J3NVD8</accession>
<dbReference type="PANTHER" id="PTHR22642">
    <property type="entry name" value="IMIDAZOLONEPROPIONASE"/>
    <property type="match status" value="1"/>
</dbReference>
<dbReference type="InterPro" id="IPR013108">
    <property type="entry name" value="Amidohydro_3"/>
</dbReference>
<reference evidence="2 3" key="1">
    <citation type="submission" date="2021-01" db="EMBL/GenBank/DDBJ databases">
        <title>Whole genome shotgun sequence of Catellatospora chokoriensis NBRC 107358.</title>
        <authorList>
            <person name="Komaki H."/>
            <person name="Tamura T."/>
        </authorList>
    </citation>
    <scope>NUCLEOTIDE SEQUENCE [LARGE SCALE GENOMIC DNA]</scope>
    <source>
        <strain evidence="2 3">NBRC 107358</strain>
    </source>
</reference>
<name>A0A8J3NVD8_9ACTN</name>